<name>A0A495RH76_9GAMM</name>
<feature type="domain" description="Bacterial type II secretion system protein E" evidence="4">
    <location>
        <begin position="209"/>
        <end position="223"/>
    </location>
</feature>
<evidence type="ECO:0000256" key="3">
    <source>
        <dbReference type="ARBA" id="ARBA00022840"/>
    </source>
</evidence>
<dbReference type="Proteomes" id="UP000278542">
    <property type="component" value="Unassembled WGS sequence"/>
</dbReference>
<dbReference type="CDD" id="cd01129">
    <property type="entry name" value="PulE-GspE-like"/>
    <property type="match status" value="1"/>
</dbReference>
<dbReference type="PROSITE" id="PS00662">
    <property type="entry name" value="T2SP_E"/>
    <property type="match status" value="1"/>
</dbReference>
<dbReference type="RefSeq" id="WP_121143769.1">
    <property type="nucleotide sequence ID" value="NZ_RBWY01000001.1"/>
</dbReference>
<gene>
    <name evidence="5" type="ORF">DES39_0045</name>
</gene>
<evidence type="ECO:0000313" key="6">
    <source>
        <dbReference type="Proteomes" id="UP000278542"/>
    </source>
</evidence>
<keyword evidence="3" id="KW-0067">ATP-binding</keyword>
<dbReference type="PANTHER" id="PTHR30258">
    <property type="entry name" value="TYPE II SECRETION SYSTEM PROTEIN GSPE-RELATED"/>
    <property type="match status" value="1"/>
</dbReference>
<dbReference type="InterPro" id="IPR027417">
    <property type="entry name" value="P-loop_NTPase"/>
</dbReference>
<sequence>MLTLTSKYNENEVVDLVEQLLHYGLKQRASDIHFEPYQNEYRIRMRIDGVLQTIRNLPVLLAKSITVRLKIMAKLNIAEQRLPQDGQFTIMDKTMRLSCIPVLYGEKIVLRVMDNHQFILSIQQLGLSSQELNDYQTALRHPQGLILVTGPTGSGKTITLYSGLKEINHDTHNICSVEDPIEMPIDGMNQTQINTKVGLNFTHTLRSFLRQDPDIIMIGEIRDHETAEIAVQAAQTGHLVLSTLHTNSSAEAMIRLNQMGIKNYAIASSLKLIIAQRLVRKLCQHCKRQSDTPFVIDKQNYIHFVAQSCPQCIGGYHGRTGVYEFLPIKPQIQALLLSEHNISLQILRQAMQTSGVKTLSWSGLDLIKQGVTSLAEIQRVLGGLYD</sequence>
<reference evidence="5 6" key="1">
    <citation type="submission" date="2018-10" db="EMBL/GenBank/DDBJ databases">
        <title>Genomic Encyclopedia of Type Strains, Phase IV (KMG-IV): sequencing the most valuable type-strain genomes for metagenomic binning, comparative biology and taxonomic classification.</title>
        <authorList>
            <person name="Goeker M."/>
        </authorList>
    </citation>
    <scope>NUCLEOTIDE SEQUENCE [LARGE SCALE GENOMIC DNA]</scope>
    <source>
        <strain evidence="5 6">DSM 22228</strain>
    </source>
</reference>
<dbReference type="GO" id="GO:0005524">
    <property type="term" value="F:ATP binding"/>
    <property type="evidence" value="ECO:0007669"/>
    <property type="project" value="UniProtKB-KW"/>
</dbReference>
<organism evidence="5 6">
    <name type="scientific">Orbus hercynius</name>
    <dbReference type="NCBI Taxonomy" id="593135"/>
    <lineage>
        <taxon>Bacteria</taxon>
        <taxon>Pseudomonadati</taxon>
        <taxon>Pseudomonadota</taxon>
        <taxon>Gammaproteobacteria</taxon>
        <taxon>Orbales</taxon>
        <taxon>Orbaceae</taxon>
        <taxon>Orbus</taxon>
    </lineage>
</organism>
<dbReference type="GO" id="GO:0016887">
    <property type="term" value="F:ATP hydrolysis activity"/>
    <property type="evidence" value="ECO:0007669"/>
    <property type="project" value="TreeGrafter"/>
</dbReference>
<dbReference type="AlphaFoldDB" id="A0A495RH76"/>
<dbReference type="EMBL" id="RBWY01000001">
    <property type="protein sequence ID" value="RKS86842.1"/>
    <property type="molecule type" value="Genomic_DNA"/>
</dbReference>
<dbReference type="PANTHER" id="PTHR30258:SF1">
    <property type="entry name" value="PROTEIN TRANSPORT PROTEIN HOFB HOMOLOG"/>
    <property type="match status" value="1"/>
</dbReference>
<accession>A0A495RH76</accession>
<dbReference type="Gene3D" id="3.30.450.90">
    <property type="match status" value="1"/>
</dbReference>
<dbReference type="InterPro" id="IPR001482">
    <property type="entry name" value="T2SS/T4SS_dom"/>
</dbReference>
<keyword evidence="2" id="KW-0547">Nucleotide-binding</keyword>
<protein>
    <submittedName>
        <fullName evidence="5">Protein transport protein HofB</fullName>
    </submittedName>
</protein>
<dbReference type="SUPFAM" id="SSF52540">
    <property type="entry name" value="P-loop containing nucleoside triphosphate hydrolases"/>
    <property type="match status" value="1"/>
</dbReference>
<evidence type="ECO:0000256" key="2">
    <source>
        <dbReference type="ARBA" id="ARBA00022741"/>
    </source>
</evidence>
<dbReference type="GO" id="GO:0005886">
    <property type="term" value="C:plasma membrane"/>
    <property type="evidence" value="ECO:0007669"/>
    <property type="project" value="TreeGrafter"/>
</dbReference>
<evidence type="ECO:0000313" key="5">
    <source>
        <dbReference type="EMBL" id="RKS86842.1"/>
    </source>
</evidence>
<evidence type="ECO:0000259" key="4">
    <source>
        <dbReference type="PROSITE" id="PS00662"/>
    </source>
</evidence>
<comment type="caution">
    <text evidence="5">The sequence shown here is derived from an EMBL/GenBank/DDBJ whole genome shotgun (WGS) entry which is preliminary data.</text>
</comment>
<dbReference type="Gene3D" id="3.40.50.300">
    <property type="entry name" value="P-loop containing nucleotide triphosphate hydrolases"/>
    <property type="match status" value="1"/>
</dbReference>
<dbReference type="OrthoDB" id="9804785at2"/>
<keyword evidence="6" id="KW-1185">Reference proteome</keyword>
<proteinExistence type="inferred from homology"/>
<dbReference type="Pfam" id="PF00437">
    <property type="entry name" value="T2SSE"/>
    <property type="match status" value="1"/>
</dbReference>
<comment type="similarity">
    <text evidence="1">Belongs to the GSP E family.</text>
</comment>
<evidence type="ECO:0000256" key="1">
    <source>
        <dbReference type="ARBA" id="ARBA00006611"/>
    </source>
</evidence>